<feature type="region of interest" description="Disordered" evidence="1">
    <location>
        <begin position="1"/>
        <end position="76"/>
    </location>
</feature>
<reference evidence="2 3" key="1">
    <citation type="submission" date="2016-10" db="EMBL/GenBank/DDBJ databases">
        <authorList>
            <person name="de Groot N.N."/>
        </authorList>
    </citation>
    <scope>NUCLEOTIDE SEQUENCE [LARGE SCALE GENOMIC DNA]</scope>
    <source>
        <strain evidence="2 3">DSM 8512</strain>
    </source>
</reference>
<protein>
    <submittedName>
        <fullName evidence="2">Uncharacterized protein</fullName>
    </submittedName>
</protein>
<dbReference type="Proteomes" id="UP000199054">
    <property type="component" value="Unassembled WGS sequence"/>
</dbReference>
<dbReference type="AlphaFoldDB" id="A0A1H8J3W0"/>
<accession>A0A1H8J3W0</accession>
<name>A0A1H8J3W0_9RHOB</name>
<dbReference type="RefSeq" id="WP_090612674.1">
    <property type="nucleotide sequence ID" value="NZ_CP067124.1"/>
</dbReference>
<evidence type="ECO:0000313" key="2">
    <source>
        <dbReference type="EMBL" id="SEN75504.1"/>
    </source>
</evidence>
<proteinExistence type="predicted"/>
<evidence type="ECO:0000313" key="3">
    <source>
        <dbReference type="Proteomes" id="UP000199054"/>
    </source>
</evidence>
<dbReference type="EMBL" id="FODE01000015">
    <property type="protein sequence ID" value="SEN75504.1"/>
    <property type="molecule type" value="Genomic_DNA"/>
</dbReference>
<dbReference type="STRING" id="34002.SAMN04489859_101579"/>
<organism evidence="2 3">
    <name type="scientific">Paracoccus alcaliphilus</name>
    <dbReference type="NCBI Taxonomy" id="34002"/>
    <lineage>
        <taxon>Bacteria</taxon>
        <taxon>Pseudomonadati</taxon>
        <taxon>Pseudomonadota</taxon>
        <taxon>Alphaproteobacteria</taxon>
        <taxon>Rhodobacterales</taxon>
        <taxon>Paracoccaceae</taxon>
        <taxon>Paracoccus</taxon>
    </lineage>
</organism>
<sequence length="76" mass="8025">MACEHRPQAPARNQGAEGTTGQRPTAPPGGRFVDVARNAPVRQSGTIKRQTNGVAAPTRGRPLPSALILTRLSEAR</sequence>
<gene>
    <name evidence="2" type="ORF">SAMN04489859_101579</name>
</gene>
<evidence type="ECO:0000256" key="1">
    <source>
        <dbReference type="SAM" id="MobiDB-lite"/>
    </source>
</evidence>
<feature type="compositionally biased region" description="Polar residues" evidence="1">
    <location>
        <begin position="41"/>
        <end position="53"/>
    </location>
</feature>
<keyword evidence="3" id="KW-1185">Reference proteome</keyword>